<evidence type="ECO:0000313" key="1">
    <source>
        <dbReference type="EMBL" id="QNA43584.1"/>
    </source>
</evidence>
<dbReference type="Proteomes" id="UP000515344">
    <property type="component" value="Chromosome"/>
</dbReference>
<organism evidence="1 2">
    <name type="scientific">Lacibacter sediminis</name>
    <dbReference type="NCBI Taxonomy" id="2760713"/>
    <lineage>
        <taxon>Bacteria</taxon>
        <taxon>Pseudomonadati</taxon>
        <taxon>Bacteroidota</taxon>
        <taxon>Chitinophagia</taxon>
        <taxon>Chitinophagales</taxon>
        <taxon>Chitinophagaceae</taxon>
        <taxon>Lacibacter</taxon>
    </lineage>
</organism>
<keyword evidence="2" id="KW-1185">Reference proteome</keyword>
<proteinExistence type="predicted"/>
<name>A0A7G5XDN1_9BACT</name>
<protein>
    <submittedName>
        <fullName evidence="1">T9SS type A sorting domain-containing protein</fullName>
    </submittedName>
</protein>
<gene>
    <name evidence="1" type="ORF">H4075_16065</name>
</gene>
<dbReference type="KEGG" id="lacs:H4075_16065"/>
<dbReference type="InterPro" id="IPR026444">
    <property type="entry name" value="Secre_tail"/>
</dbReference>
<dbReference type="EMBL" id="CP060007">
    <property type="protein sequence ID" value="QNA43584.1"/>
    <property type="molecule type" value="Genomic_DNA"/>
</dbReference>
<sequence length="1543" mass="156051">MMNKLLHTLKGEKNGRGGKWLWRQMLFLVMFLSAFSPTGLMAQVNPVIDGNPIDWNSANFNLFAIKQYTSDAFGNGVVDNQFTEGSKDFFFANQLVWSISQTKAKNDIANAAAIIKDGILYFAGDRTSNNGDAQIGFWLYLNGTGPVTVGGNNIFSPPHVDGDVLVLADFTGGGRNATVTIYQWDDDGVAPAGQTIVPNTNNNLRTTNLVGTVAENNDNQYPIPTGWSFIQPTYDNNMFFEGTVNLTGLGVLNLCNTSFILETRSSQSITASLDDFAGGAFNVTPPALVLTGSAVCASAPGTGTITSTTSQAGASYQLYNSADQAVGAPKPGDGSGLTWTGVPIGTGYYVVGSGSIPSCTSTSNEVDVATLPNPGCEITGNNVICAGGSASFTASGGGAGATYAWTGPGGYTANTATISGLTAAGTYTVVVTNTTGCTSTCNRTLTVNPNPGCEITGNNVICAGASASFTASGGAAGATYAWTGPGGYTANTATISGLTAAGTYTVVVTNPTGCTSTCNRTLTVNPNPGCEITGNNVICAGASASFTASGGAAGATYAWTGPGGYTANTATISGLTAAGTYTVVVTNPTGCTSTCNRTLTVNPNPGCEITGNNVICAGASASFTASGGAAGATYAWTGPGGYTANTATISGLTAAGTYTVVVTNTTGCTSTCNRTLTVNPNPGCEITGNNVICAGASASFTASGGAAGATYAWTGPGGYTANTATISGLTAAGTYTVVVTNTTGCTSTCNRTLTVNPNPGCEITGNNVICAGASASFTASGGAAGATYAWTGPGGYTANTATISGLTAAGTYTVVVTNPTGCTSTCNRTLTVNPNPGCEITGNNVICAGASASFTASGGAAGATYAWTGPGGYTANTATISGLTAAGTYTVVVTNPTGCTSTCNRTLTVNPNPGCEITGNNAICVGGSTSFTASGGAAGATYAWTGPGGYTANTATISGLTAAGTYTVVVTNPTGCTSTCNRTLTVNPLPVIACTKTPSTIDITSAAHNAQFDVDLTGSADMNPDNYTYVWTEDGTGSFNFTNIKNPVYTAGPLDAGQVVSVTVTVTHKITGCSSMSECSIPVRAAESCPEVPTSEICNGSTNTYTAGRAPTANETWKWSVNNSASIDGADNAQSVKVIAGGQSFTLTLTISYANTELTPSECKYEVTVVPCGGYCTYTQGKYGNTSPACDGDGIGDGVAITYPTVVDMIKAMLGVGGVANPLVIGSNGKFITIPSTATAAELLNKSMPGGGGSRELFGSCTVDNVPLPACWTPGTNNSTTYITKQGKINNVLLSQTITLGLNLRVSGGLGDFALEAGTFATAKAEGGCGSTTPTQRSCYLNELGQLVVVNEYVYKTIPQSIIDALDCKGYDHTVGGLYQLANDALGNVDGEAGKECGASLGDITNAVGSINEGFDECRIFIGWNVGPCEIPSTRINLNSSGVINSADLAAQTVESLRVSAYPNPFAEKVSFAIVSPVSGKASLEIYNMFGQKIQTVYEGYLTAGRTQLVEFRPGSTIAAGTLVYRLNVAGKQVTGKLVNLKQ</sequence>
<dbReference type="RefSeq" id="WP_182801846.1">
    <property type="nucleotide sequence ID" value="NZ_CP060007.1"/>
</dbReference>
<accession>A0A7G5XDN1</accession>
<reference evidence="2" key="1">
    <citation type="submission" date="2020-08" db="EMBL/GenBank/DDBJ databases">
        <title>Lacibacter sp. S13-6-6 genome sequencing.</title>
        <authorList>
            <person name="Jin L."/>
        </authorList>
    </citation>
    <scope>NUCLEOTIDE SEQUENCE [LARGE SCALE GENOMIC DNA]</scope>
    <source>
        <strain evidence="2">S13-6-6</strain>
    </source>
</reference>
<dbReference type="Gene3D" id="2.60.40.10">
    <property type="entry name" value="Immunoglobulins"/>
    <property type="match status" value="8"/>
</dbReference>
<dbReference type="InterPro" id="IPR013783">
    <property type="entry name" value="Ig-like_fold"/>
</dbReference>
<dbReference type="NCBIfam" id="TIGR04183">
    <property type="entry name" value="Por_Secre_tail"/>
    <property type="match status" value="1"/>
</dbReference>
<evidence type="ECO:0000313" key="2">
    <source>
        <dbReference type="Proteomes" id="UP000515344"/>
    </source>
</evidence>